<sequence>MARADAESNSDGDSRQNCEFRPFFPRVDENWEKKILENRRGNRTRREWTHLLDGRRSRIFSGCAVRAQAQQKQMLTSGTSRSART</sequence>
<accession>A0ABN7ACJ7</accession>
<evidence type="ECO:0000313" key="2">
    <source>
        <dbReference type="Proteomes" id="UP001307889"/>
    </source>
</evidence>
<name>A0ABN7ACJ7_9HEMI</name>
<proteinExistence type="predicted"/>
<gene>
    <name evidence="1" type="ORF">NTJ_02801</name>
</gene>
<organism evidence="1 2">
    <name type="scientific">Nesidiocoris tenuis</name>
    <dbReference type="NCBI Taxonomy" id="355587"/>
    <lineage>
        <taxon>Eukaryota</taxon>
        <taxon>Metazoa</taxon>
        <taxon>Ecdysozoa</taxon>
        <taxon>Arthropoda</taxon>
        <taxon>Hexapoda</taxon>
        <taxon>Insecta</taxon>
        <taxon>Pterygota</taxon>
        <taxon>Neoptera</taxon>
        <taxon>Paraneoptera</taxon>
        <taxon>Hemiptera</taxon>
        <taxon>Heteroptera</taxon>
        <taxon>Panheteroptera</taxon>
        <taxon>Cimicomorpha</taxon>
        <taxon>Miridae</taxon>
        <taxon>Dicyphina</taxon>
        <taxon>Nesidiocoris</taxon>
    </lineage>
</organism>
<dbReference type="EMBL" id="AP028910">
    <property type="protein sequence ID" value="BES89994.1"/>
    <property type="molecule type" value="Genomic_DNA"/>
</dbReference>
<keyword evidence="2" id="KW-1185">Reference proteome</keyword>
<evidence type="ECO:0000313" key="1">
    <source>
        <dbReference type="EMBL" id="BES89994.1"/>
    </source>
</evidence>
<protein>
    <submittedName>
        <fullName evidence="1">Uncharacterized protein</fullName>
    </submittedName>
</protein>
<reference evidence="1 2" key="1">
    <citation type="submission" date="2023-09" db="EMBL/GenBank/DDBJ databases">
        <title>Nesidiocoris tenuis whole genome shotgun sequence.</title>
        <authorList>
            <person name="Shibata T."/>
            <person name="Shimoda M."/>
            <person name="Kobayashi T."/>
            <person name="Uehara T."/>
        </authorList>
    </citation>
    <scope>NUCLEOTIDE SEQUENCE [LARGE SCALE GENOMIC DNA]</scope>
    <source>
        <strain evidence="1 2">Japan</strain>
    </source>
</reference>
<dbReference type="Proteomes" id="UP001307889">
    <property type="component" value="Chromosome 2"/>
</dbReference>